<evidence type="ECO:0008006" key="2">
    <source>
        <dbReference type="Google" id="ProtNLM"/>
    </source>
</evidence>
<dbReference type="AlphaFoldDB" id="A0A2P2CKL7"/>
<evidence type="ECO:0000313" key="1">
    <source>
        <dbReference type="EMBL" id="CUR62534.1"/>
    </source>
</evidence>
<gene>
    <name evidence="1" type="ORF">NOCA180178</name>
</gene>
<reference evidence="1" key="1">
    <citation type="submission" date="2015-08" db="EMBL/GenBank/DDBJ databases">
        <authorList>
            <person name="Babu N.S."/>
            <person name="Beckwith C.J."/>
            <person name="Beseler K.G."/>
            <person name="Brison A."/>
            <person name="Carone J.V."/>
            <person name="Caskin T.P."/>
            <person name="Diamond M."/>
            <person name="Durham M.E."/>
            <person name="Foxe J.M."/>
            <person name="Go M."/>
            <person name="Henderson B.A."/>
            <person name="Jones I.B."/>
            <person name="McGettigan J.A."/>
            <person name="Micheletti S.J."/>
            <person name="Nasrallah M.E."/>
            <person name="Ortiz D."/>
            <person name="Piller C.R."/>
            <person name="Privatt S.R."/>
            <person name="Schneider S.L."/>
            <person name="Sharp S."/>
            <person name="Smith T.C."/>
            <person name="Stanton J.D."/>
            <person name="Ullery H.E."/>
            <person name="Wilson R.J."/>
            <person name="Serrano M.G."/>
            <person name="Buck G."/>
            <person name="Lee V."/>
            <person name="Wang Y."/>
            <person name="Carvalho R."/>
            <person name="Voegtly L."/>
            <person name="Shi R."/>
            <person name="Duckworth R."/>
            <person name="Johnson A."/>
            <person name="Loviza R."/>
            <person name="Walstead R."/>
            <person name="Shah Z."/>
            <person name="Kiflezghi M."/>
            <person name="Wade K."/>
            <person name="Ball S.L."/>
            <person name="Bradley K.W."/>
            <person name="Asai D.J."/>
            <person name="Bowman C.A."/>
            <person name="Russell D.A."/>
            <person name="Pope W.H."/>
            <person name="Jacobs-Sera D."/>
            <person name="Hendrix R.W."/>
            <person name="Hatfull G.F."/>
        </authorList>
    </citation>
    <scope>NUCLEOTIDE SEQUENCE</scope>
</reference>
<proteinExistence type="predicted"/>
<accession>A0A2P2CKL7</accession>
<protein>
    <recommendedName>
        <fullName evidence="2">DUF4177 domain-containing protein</fullName>
    </recommendedName>
</protein>
<sequence>MTKWEYQVAPIPLHNEALMLNNFGQDGWELVAIHTNAQGGLVAFLKRPGQGA</sequence>
<organism evidence="1">
    <name type="scientific">metagenome</name>
    <dbReference type="NCBI Taxonomy" id="256318"/>
    <lineage>
        <taxon>unclassified sequences</taxon>
        <taxon>metagenomes</taxon>
    </lineage>
</organism>
<name>A0A2P2CKL7_9ZZZZ</name>
<dbReference type="EMBL" id="CZKB01000028">
    <property type="protein sequence ID" value="CUR62534.1"/>
    <property type="molecule type" value="Genomic_DNA"/>
</dbReference>